<dbReference type="PANTHER" id="PTHR10340:SF34">
    <property type="entry name" value="SPHINGOMYELIN PHOSPHODIESTERASE"/>
    <property type="match status" value="1"/>
</dbReference>
<dbReference type="PROSITE" id="PS50015">
    <property type="entry name" value="SAP_B"/>
    <property type="match status" value="1"/>
</dbReference>
<feature type="binding site" evidence="13">
    <location>
        <position position="456"/>
    </location>
    <ligand>
        <name>Zn(2+)</name>
        <dbReference type="ChEBI" id="CHEBI:29105"/>
        <label>1</label>
    </ligand>
</feature>
<dbReference type="GO" id="GO:0005615">
    <property type="term" value="C:extracellular space"/>
    <property type="evidence" value="ECO:0007669"/>
    <property type="project" value="TreeGrafter"/>
</dbReference>
<dbReference type="GO" id="GO:0016798">
    <property type="term" value="F:hydrolase activity, acting on glycosyl bonds"/>
    <property type="evidence" value="ECO:0007669"/>
    <property type="project" value="UniProtKB-KW"/>
</dbReference>
<feature type="binding site" evidence="13">
    <location>
        <position position="420"/>
    </location>
    <ligand>
        <name>Zn(2+)</name>
        <dbReference type="ChEBI" id="CHEBI:29105"/>
        <label>2</label>
    </ligand>
</feature>
<comment type="similarity">
    <text evidence="2 12">Belongs to the acid sphingomyelinase family.</text>
</comment>
<dbReference type="Pfam" id="PF19272">
    <property type="entry name" value="ASMase_C"/>
    <property type="match status" value="1"/>
</dbReference>
<comment type="function">
    <text evidence="12">Converts sphingomyelin to ceramide.</text>
</comment>
<dbReference type="GO" id="GO:0046513">
    <property type="term" value="P:ceramide biosynthetic process"/>
    <property type="evidence" value="ECO:0007669"/>
    <property type="project" value="UniProtKB-ARBA"/>
</dbReference>
<evidence type="ECO:0000259" key="16">
    <source>
        <dbReference type="PROSITE" id="PS50015"/>
    </source>
</evidence>
<feature type="binding site" evidence="13">
    <location>
        <position position="274"/>
    </location>
    <ligand>
        <name>Zn(2+)</name>
        <dbReference type="ChEBI" id="CHEBI:29105"/>
        <label>1</label>
    </ligand>
</feature>
<feature type="binding site" evidence="13">
    <location>
        <position position="202"/>
    </location>
    <ligand>
        <name>Zn(2+)</name>
        <dbReference type="ChEBI" id="CHEBI:29105"/>
        <label>1</label>
    </ligand>
</feature>
<feature type="disulfide bond" evidence="14">
    <location>
        <begin position="88"/>
        <end position="153"/>
    </location>
</feature>
<keyword evidence="6 12" id="KW-0378">Hydrolase</keyword>
<dbReference type="FunFam" id="3.60.21.10:FF:000077">
    <property type="entry name" value="Sphingomyelin phosphodiesterase"/>
    <property type="match status" value="1"/>
</dbReference>
<evidence type="ECO:0000256" key="2">
    <source>
        <dbReference type="ARBA" id="ARBA00008234"/>
    </source>
</evidence>
<dbReference type="SUPFAM" id="SSF47862">
    <property type="entry name" value="Saposin"/>
    <property type="match status" value="1"/>
</dbReference>
<dbReference type="Gene3D" id="3.60.21.10">
    <property type="match status" value="1"/>
</dbReference>
<evidence type="ECO:0000256" key="13">
    <source>
        <dbReference type="PIRSR" id="PIRSR000948-1"/>
    </source>
</evidence>
<dbReference type="Gene3D" id="1.10.225.10">
    <property type="entry name" value="Saposin-like"/>
    <property type="match status" value="1"/>
</dbReference>
<feature type="disulfide bond" evidence="14">
    <location>
        <begin position="116"/>
        <end position="127"/>
    </location>
</feature>
<dbReference type="InterPro" id="IPR008139">
    <property type="entry name" value="SaposinB_dom"/>
</dbReference>
<evidence type="ECO:0000256" key="15">
    <source>
        <dbReference type="SAM" id="SignalP"/>
    </source>
</evidence>
<feature type="binding site" evidence="13">
    <location>
        <position position="204"/>
    </location>
    <ligand>
        <name>Zn(2+)</name>
        <dbReference type="ChEBI" id="CHEBI:29105"/>
        <label>1</label>
    </ligand>
</feature>
<evidence type="ECO:0000256" key="11">
    <source>
        <dbReference type="ARBA" id="ARBA00047268"/>
    </source>
</evidence>
<dbReference type="Pfam" id="PF00149">
    <property type="entry name" value="Metallophos"/>
    <property type="match status" value="1"/>
</dbReference>
<keyword evidence="5 15" id="KW-0732">Signal</keyword>
<dbReference type="GO" id="GO:0046872">
    <property type="term" value="F:metal ion binding"/>
    <property type="evidence" value="ECO:0007669"/>
    <property type="project" value="UniProtKB-KW"/>
</dbReference>
<dbReference type="InterPro" id="IPR004843">
    <property type="entry name" value="Calcineurin-like_PHP"/>
</dbReference>
<keyword evidence="8 14" id="KW-1015">Disulfide bond</keyword>
<feature type="disulfide bond" evidence="14">
    <location>
        <begin position="85"/>
        <end position="160"/>
    </location>
</feature>
<feature type="signal peptide" evidence="15">
    <location>
        <begin position="1"/>
        <end position="24"/>
    </location>
</feature>
<dbReference type="SUPFAM" id="SSF56300">
    <property type="entry name" value="Metallo-dependent phosphatases"/>
    <property type="match status" value="1"/>
</dbReference>
<evidence type="ECO:0000256" key="10">
    <source>
        <dbReference type="ARBA" id="ARBA00023295"/>
    </source>
</evidence>
<dbReference type="CDD" id="cd00842">
    <property type="entry name" value="MPP_ASMase"/>
    <property type="match status" value="1"/>
</dbReference>
<feature type="disulfide bond" evidence="14">
    <location>
        <begin position="217"/>
        <end position="222"/>
    </location>
</feature>
<organism evidence="17 18">
    <name type="scientific">Larinioides sclopetarius</name>
    <dbReference type="NCBI Taxonomy" id="280406"/>
    <lineage>
        <taxon>Eukaryota</taxon>
        <taxon>Metazoa</taxon>
        <taxon>Ecdysozoa</taxon>
        <taxon>Arthropoda</taxon>
        <taxon>Chelicerata</taxon>
        <taxon>Arachnida</taxon>
        <taxon>Araneae</taxon>
        <taxon>Araneomorphae</taxon>
        <taxon>Entelegynae</taxon>
        <taxon>Araneoidea</taxon>
        <taxon>Araneidae</taxon>
        <taxon>Larinioides</taxon>
    </lineage>
</organism>
<feature type="chain" id="PRO_5043561834" description="Sphingomyelin phosphodiesterase" evidence="15">
    <location>
        <begin position="25"/>
        <end position="605"/>
    </location>
</feature>
<accession>A0AAV2BW75</accession>
<keyword evidence="4 13" id="KW-0479">Metal-binding</keyword>
<dbReference type="AlphaFoldDB" id="A0AAV2BW75"/>
<keyword evidence="3" id="KW-0964">Secreted</keyword>
<dbReference type="InterPro" id="IPR041805">
    <property type="entry name" value="ASMase/PPN1_MPP"/>
</dbReference>
<dbReference type="GO" id="GO:0016020">
    <property type="term" value="C:membrane"/>
    <property type="evidence" value="ECO:0007669"/>
    <property type="project" value="GOC"/>
</dbReference>
<feature type="binding site" evidence="13">
    <location>
        <position position="454"/>
    </location>
    <ligand>
        <name>Zn(2+)</name>
        <dbReference type="ChEBI" id="CHEBI:29105"/>
        <label>2</label>
    </ligand>
</feature>
<gene>
    <name evidence="17" type="ORF">LARSCL_LOCUS21758</name>
</gene>
<dbReference type="EC" id="3.1.4.12" evidence="12"/>
<dbReference type="GO" id="GO:0006685">
    <property type="term" value="P:sphingomyelin catabolic process"/>
    <property type="evidence" value="ECO:0007669"/>
    <property type="project" value="UniProtKB-UniRule"/>
</dbReference>
<evidence type="ECO:0000256" key="7">
    <source>
        <dbReference type="ARBA" id="ARBA00022833"/>
    </source>
</evidence>
<evidence type="ECO:0000256" key="3">
    <source>
        <dbReference type="ARBA" id="ARBA00022525"/>
    </source>
</evidence>
<comment type="cofactor">
    <cofactor evidence="13">
        <name>Zn(2+)</name>
        <dbReference type="ChEBI" id="CHEBI:29105"/>
    </cofactor>
    <text evidence="13">Binds 2 Zn(2+) ions per subunit.</text>
</comment>
<comment type="caution">
    <text evidence="17">The sequence shown here is derived from an EMBL/GenBank/DDBJ whole genome shotgun (WGS) entry which is preliminary data.</text>
</comment>
<dbReference type="InterPro" id="IPR011160">
    <property type="entry name" value="Sphingomy_PDE"/>
</dbReference>
<keyword evidence="18" id="KW-1185">Reference proteome</keyword>
<evidence type="ECO:0000256" key="9">
    <source>
        <dbReference type="ARBA" id="ARBA00023180"/>
    </source>
</evidence>
<evidence type="ECO:0000313" key="17">
    <source>
        <dbReference type="EMBL" id="CAL1300122.1"/>
    </source>
</evidence>
<protein>
    <recommendedName>
        <fullName evidence="12">Sphingomyelin phosphodiesterase</fullName>
        <ecNumber evidence="12">3.1.4.12</ecNumber>
    </recommendedName>
</protein>
<feature type="disulfide bond" evidence="14">
    <location>
        <begin position="582"/>
        <end position="586"/>
    </location>
</feature>
<feature type="binding site" evidence="13">
    <location>
        <position position="314"/>
    </location>
    <ligand>
        <name>Zn(2+)</name>
        <dbReference type="ChEBI" id="CHEBI:29105"/>
        <label>2</label>
    </ligand>
</feature>
<dbReference type="SMART" id="SM00741">
    <property type="entry name" value="SapB"/>
    <property type="match status" value="1"/>
</dbReference>
<feature type="disulfide bond" evidence="14">
    <location>
        <begin position="223"/>
        <end position="246"/>
    </location>
</feature>
<sequence length="605" mass="69224">MNKVYLCQIFLGITFVVIISECSALPTNLGDREKRGAVNNILQHIHSKQHNEINGMFFIQHLPDLLSVKEFLRNLGGKASTFTKCVSCRFVVAFFQHYLNSGATEEDIGAVAYKICNFFRIETPRVCTGVTKLFKRELTQVLLQVALNPSEICSILYQGCGTPINPLHDWSVPLPPFPKPPVNPPRLPKPSDPKLRVLHISDVHIDLNYKENTSASCGEPLCCRPTSGPPKNPSDASGYWGDYRDCDIPLRTLENMLDHINKTHKIDYVIWTGDIPPHDIWNYTQNDVIHLLHTASKVMFKYFSHVPIFPALGNHESSPVNSFPIPEIKGNDSISWLYDEVEKAWLQWVPGNSETLKLGAFYTAEVYPGLRIISLNMNYCNSLNWWLLINSTDPTGQLAWLVAQLQMAENKGEKVHIIGHIPPGEPDCLGVWSSNYNRIINRYESTVTGQFFGHTHSDEFELFYDKTSQKPRASNIVYIGPSVTTYDGFNPGYRIYTVDGNYPQSSRYVLDHETYFANLTEANLKMELNWQFEYSAKDAYNMSSLFPEDWDNLTRKFQENDSLFQKFHSYYYKMATFSTPDCDKTCKDKFICRMRRGQSDNPLFC</sequence>
<dbReference type="GO" id="GO:0005764">
    <property type="term" value="C:lysosome"/>
    <property type="evidence" value="ECO:0007669"/>
    <property type="project" value="TreeGrafter"/>
</dbReference>
<dbReference type="EMBL" id="CAXIEN010000535">
    <property type="protein sequence ID" value="CAL1300122.1"/>
    <property type="molecule type" value="Genomic_DNA"/>
</dbReference>
<evidence type="ECO:0000256" key="4">
    <source>
        <dbReference type="ARBA" id="ARBA00022723"/>
    </source>
</evidence>
<reference evidence="17 18" key="1">
    <citation type="submission" date="2024-04" db="EMBL/GenBank/DDBJ databases">
        <authorList>
            <person name="Rising A."/>
            <person name="Reimegard J."/>
            <person name="Sonavane S."/>
            <person name="Akerstrom W."/>
            <person name="Nylinder S."/>
            <person name="Hedman E."/>
            <person name="Kallberg Y."/>
        </authorList>
    </citation>
    <scope>NUCLEOTIDE SEQUENCE [LARGE SCALE GENOMIC DNA]</scope>
</reference>
<comment type="catalytic activity">
    <reaction evidence="11">
        <text>a sphingomyelin + H2O = phosphocholine + an N-acylsphing-4-enine + H(+)</text>
        <dbReference type="Rhea" id="RHEA:19253"/>
        <dbReference type="ChEBI" id="CHEBI:15377"/>
        <dbReference type="ChEBI" id="CHEBI:15378"/>
        <dbReference type="ChEBI" id="CHEBI:17636"/>
        <dbReference type="ChEBI" id="CHEBI:52639"/>
        <dbReference type="ChEBI" id="CHEBI:295975"/>
        <dbReference type="EC" id="3.1.4.12"/>
    </reaction>
    <physiologicalReaction direction="left-to-right" evidence="11">
        <dbReference type="Rhea" id="RHEA:19254"/>
    </physiologicalReaction>
</comment>
<evidence type="ECO:0000256" key="14">
    <source>
        <dbReference type="PIRSR" id="PIRSR000948-2"/>
    </source>
</evidence>
<dbReference type="GO" id="GO:0061750">
    <property type="term" value="F:acid sphingomyelin phosphodiesterase activity"/>
    <property type="evidence" value="ECO:0007669"/>
    <property type="project" value="TreeGrafter"/>
</dbReference>
<feature type="binding site" evidence="13">
    <location>
        <position position="274"/>
    </location>
    <ligand>
        <name>Zn(2+)</name>
        <dbReference type="ChEBI" id="CHEBI:29105"/>
        <label>2</label>
    </ligand>
</feature>
<dbReference type="PIRSF" id="PIRSF000948">
    <property type="entry name" value="Sphingomy_PDE"/>
    <property type="match status" value="1"/>
</dbReference>
<keyword evidence="7 13" id="KW-0862">Zinc</keyword>
<dbReference type="InterPro" id="IPR029052">
    <property type="entry name" value="Metallo-depent_PP-like"/>
</dbReference>
<evidence type="ECO:0000256" key="6">
    <source>
        <dbReference type="ARBA" id="ARBA00022801"/>
    </source>
</evidence>
<evidence type="ECO:0000256" key="8">
    <source>
        <dbReference type="ARBA" id="ARBA00023157"/>
    </source>
</evidence>
<evidence type="ECO:0000256" key="1">
    <source>
        <dbReference type="ARBA" id="ARBA00004613"/>
    </source>
</evidence>
<evidence type="ECO:0000256" key="5">
    <source>
        <dbReference type="ARBA" id="ARBA00022729"/>
    </source>
</evidence>
<evidence type="ECO:0000313" key="18">
    <source>
        <dbReference type="Proteomes" id="UP001497382"/>
    </source>
</evidence>
<feature type="domain" description="Saposin B-type" evidence="16">
    <location>
        <begin position="81"/>
        <end position="164"/>
    </location>
</feature>
<dbReference type="InterPro" id="IPR045473">
    <property type="entry name" value="ASM_C"/>
</dbReference>
<name>A0AAV2BW75_9ARAC</name>
<comment type="subcellular location">
    <subcellularLocation>
        <location evidence="1">Secreted</location>
    </subcellularLocation>
</comment>
<dbReference type="Proteomes" id="UP001497382">
    <property type="component" value="Unassembled WGS sequence"/>
</dbReference>
<feature type="disulfide bond" evidence="14">
    <location>
        <begin position="380"/>
        <end position="428"/>
    </location>
</feature>
<proteinExistence type="inferred from homology"/>
<keyword evidence="10 12" id="KW-0326">Glycosidase</keyword>
<dbReference type="PANTHER" id="PTHR10340">
    <property type="entry name" value="SPHINGOMYELIN PHOSPHODIESTERASE"/>
    <property type="match status" value="1"/>
</dbReference>
<dbReference type="InterPro" id="IPR011001">
    <property type="entry name" value="Saposin-like"/>
</dbReference>
<evidence type="ECO:0000256" key="12">
    <source>
        <dbReference type="PIRNR" id="PIRNR000948"/>
    </source>
</evidence>
<keyword evidence="9" id="KW-0325">Glycoprotein</keyword>